<feature type="signal peptide" evidence="2">
    <location>
        <begin position="1"/>
        <end position="22"/>
    </location>
</feature>
<organism evidence="4 5">
    <name type="scientific">Actinoplanes lobatus</name>
    <dbReference type="NCBI Taxonomy" id="113568"/>
    <lineage>
        <taxon>Bacteria</taxon>
        <taxon>Bacillati</taxon>
        <taxon>Actinomycetota</taxon>
        <taxon>Actinomycetes</taxon>
        <taxon>Micromonosporales</taxon>
        <taxon>Micromonosporaceae</taxon>
        <taxon>Actinoplanes</taxon>
    </lineage>
</organism>
<gene>
    <name evidence="3" type="ORF">Alo02nite_76320</name>
    <name evidence="4" type="ORF">BJ964_006759</name>
</gene>
<feature type="region of interest" description="Disordered" evidence="1">
    <location>
        <begin position="221"/>
        <end position="241"/>
    </location>
</feature>
<dbReference type="Proteomes" id="UP000590511">
    <property type="component" value="Unassembled WGS sequence"/>
</dbReference>
<feature type="compositionally biased region" description="Low complexity" evidence="1">
    <location>
        <begin position="674"/>
        <end position="693"/>
    </location>
</feature>
<dbReference type="AlphaFoldDB" id="A0A7W7MJM0"/>
<evidence type="ECO:0000313" key="5">
    <source>
        <dbReference type="Proteomes" id="UP000590511"/>
    </source>
</evidence>
<reference evidence="4 5" key="1">
    <citation type="submission" date="2020-08" db="EMBL/GenBank/DDBJ databases">
        <title>Sequencing the genomes of 1000 actinobacteria strains.</title>
        <authorList>
            <person name="Klenk H.-P."/>
        </authorList>
    </citation>
    <scope>NUCLEOTIDE SEQUENCE [LARGE SCALE GENOMIC DNA]</scope>
    <source>
        <strain evidence="4 5">DSM 43150</strain>
    </source>
</reference>
<feature type="region of interest" description="Disordered" evidence="1">
    <location>
        <begin position="618"/>
        <end position="696"/>
    </location>
</feature>
<keyword evidence="6" id="KW-1185">Reference proteome</keyword>
<accession>A0A7W7MJM0</accession>
<dbReference type="RefSeq" id="WP_188124413.1">
    <property type="nucleotide sequence ID" value="NZ_BOMP01000141.1"/>
</dbReference>
<evidence type="ECO:0000256" key="1">
    <source>
        <dbReference type="SAM" id="MobiDB-lite"/>
    </source>
</evidence>
<evidence type="ECO:0000313" key="6">
    <source>
        <dbReference type="Proteomes" id="UP000631312"/>
    </source>
</evidence>
<dbReference type="EMBL" id="JACHNC010000001">
    <property type="protein sequence ID" value="MBB4752598.1"/>
    <property type="molecule type" value="Genomic_DNA"/>
</dbReference>
<dbReference type="Proteomes" id="UP000631312">
    <property type="component" value="Unassembled WGS sequence"/>
</dbReference>
<protein>
    <submittedName>
        <fullName evidence="4">Uncharacterized protein</fullName>
    </submittedName>
</protein>
<name>A0A7W7MJM0_9ACTN</name>
<reference evidence="3 6" key="2">
    <citation type="submission" date="2021-01" db="EMBL/GenBank/DDBJ databases">
        <title>Whole genome shotgun sequence of Actinoplanes lobatus NBRC 12513.</title>
        <authorList>
            <person name="Komaki H."/>
            <person name="Tamura T."/>
        </authorList>
    </citation>
    <scope>NUCLEOTIDE SEQUENCE [LARGE SCALE GENOMIC DNA]</scope>
    <source>
        <strain evidence="3 6">NBRC 12513</strain>
    </source>
</reference>
<evidence type="ECO:0000313" key="4">
    <source>
        <dbReference type="EMBL" id="MBB4752598.1"/>
    </source>
</evidence>
<sequence>MAFGLPLVLLASAVAAPMSASAAALETDCSTLAQPTQEAAVQVAGDCDAPVEITEATNETTRAWALPDGKIRQEISAAPVRVQKGGEWVATDLTLVQQADGSIAPKAHPAELVISGATSESGVHELAILGEGDDQVAMGWTGPLPAPTLSADKATYPEVMPGVDLVVQATTRGVESFYIVKTPTAASQVTTLTVPIVGDDVTSHHLGTDGQLKLLDKSKKPVAGSPTPLMWDAQTDPRTGDPTNVVVMESDATTRKATDVSAQAEPIEAAGVNLTITPDADFFNDPDTVYPVTIDPTITYDDPTWDTWVRDGVTTDLSTTTYLEIGASGGKASRSMVNFNVSALKGAIITDATVGFYNYMSASCERLNWEIWQVGGSNTETRWTNQPTWHSRSGVASTVKGGPTCTAPGFIWVNAKPFFQEAANVGRNVGYLGVRASDETSNLTQKRFYSQNYSDTTKSPTATVTYEPGPTLSASGISKNLDNTAFATSCVTGASRPVVNTFTPQFFASFTHPTLPSFSAEFEYTNLSGAVLGTETVGSVPVGQAARVSVPWDKFVNGESYRWRVRSRDTAANAIGIYSAWCEFTVRAVAFSSGPSSVPVETVPSSTVDPNSAEFPVEEPAGNEFIPGVDDQTPYTPTPDSGEVFTETSDDESDVHAAGSLEAAATVDTSNDFTAPTSTSPPSAAAEQACAAADGSTTSAPSGNYDCLAFDNGVSALSVPDPIAFPDSDFDAEAADAMASASSVAAPGTLRNIPLPQECAKVAYGQWVVSRYQACYRDRVFYSATDIVNGKVSVTGKAIYDLWRVARQSPRSETWDYHLILKNLYVTGTATAALAKPGYLKCMRGCTTRLNIAAVPAGRFESWAQISGTAYMPVGKNVKREDQAIMELNITRPDTSSLLTVRIHSNWVRCDRALKGSDVAGCVVPNFIPSLSYHKQGKYPDMANHIYAAQQSELPGKPGGVLNGQPGSEHALRRLYDDNLRDRNGRKACPSGLRDKVGAPKSTSCDEYPFRSTYQGAHTGDPYGNNPRTFKFCKFPEADADFGSKGYSRCFINAKQNSVGGSWIGVFYGDSSTGMRILDNDKFYVRINSN</sequence>
<keyword evidence="2" id="KW-0732">Signal</keyword>
<proteinExistence type="predicted"/>
<evidence type="ECO:0000313" key="3">
    <source>
        <dbReference type="EMBL" id="GIE44734.1"/>
    </source>
</evidence>
<evidence type="ECO:0000256" key="2">
    <source>
        <dbReference type="SAM" id="SignalP"/>
    </source>
</evidence>
<feature type="chain" id="PRO_5031066200" evidence="2">
    <location>
        <begin position="23"/>
        <end position="1090"/>
    </location>
</feature>
<comment type="caution">
    <text evidence="4">The sequence shown here is derived from an EMBL/GenBank/DDBJ whole genome shotgun (WGS) entry which is preliminary data.</text>
</comment>
<dbReference type="EMBL" id="BOMP01000141">
    <property type="protein sequence ID" value="GIE44734.1"/>
    <property type="molecule type" value="Genomic_DNA"/>
</dbReference>